<organism evidence="1 2">
    <name type="scientific">Acacia crassicarpa</name>
    <name type="common">northern wattle</name>
    <dbReference type="NCBI Taxonomy" id="499986"/>
    <lineage>
        <taxon>Eukaryota</taxon>
        <taxon>Viridiplantae</taxon>
        <taxon>Streptophyta</taxon>
        <taxon>Embryophyta</taxon>
        <taxon>Tracheophyta</taxon>
        <taxon>Spermatophyta</taxon>
        <taxon>Magnoliopsida</taxon>
        <taxon>eudicotyledons</taxon>
        <taxon>Gunneridae</taxon>
        <taxon>Pentapetalae</taxon>
        <taxon>rosids</taxon>
        <taxon>fabids</taxon>
        <taxon>Fabales</taxon>
        <taxon>Fabaceae</taxon>
        <taxon>Caesalpinioideae</taxon>
        <taxon>mimosoid clade</taxon>
        <taxon>Acacieae</taxon>
        <taxon>Acacia</taxon>
    </lineage>
</organism>
<dbReference type="PANTHER" id="PTHR33443:SF30">
    <property type="entry name" value="SARCOSINE DEHYDROGENASE-2C PROTEIN"/>
    <property type="match status" value="1"/>
</dbReference>
<dbReference type="InterPro" id="IPR053234">
    <property type="entry name" value="RPM1_Interactor"/>
</dbReference>
<dbReference type="Proteomes" id="UP001293593">
    <property type="component" value="Unassembled WGS sequence"/>
</dbReference>
<accession>A0AAE1KKJ6</accession>
<dbReference type="PANTHER" id="PTHR33443">
    <property type="entry name" value="ZGC:112980"/>
    <property type="match status" value="1"/>
</dbReference>
<dbReference type="EMBL" id="JAWXYG010000003">
    <property type="protein sequence ID" value="KAK4277654.1"/>
    <property type="molecule type" value="Genomic_DNA"/>
</dbReference>
<proteinExistence type="predicted"/>
<gene>
    <name evidence="1" type="ORF">QN277_015618</name>
</gene>
<dbReference type="AlphaFoldDB" id="A0AAE1KKJ6"/>
<keyword evidence="2" id="KW-1185">Reference proteome</keyword>
<evidence type="ECO:0000313" key="1">
    <source>
        <dbReference type="EMBL" id="KAK4277654.1"/>
    </source>
</evidence>
<evidence type="ECO:0000313" key="2">
    <source>
        <dbReference type="Proteomes" id="UP001293593"/>
    </source>
</evidence>
<sequence>MITGGRVIDRKPSPMPSIELKKPIEIISLSSSEEDDSPIRAIVCLKRRDDIKRVEESEDCFILDFDPFESADISKLTLKNENPADEDVSDISIIAEKGQVACRDFPHSRHLCLRFPFNTKPHDSYCEMCYCFVCDSAAPCKSWDVHCHAHAADAWKNQRKMHKDLMMFQKQVAEIGYLLHAEAESI</sequence>
<name>A0AAE1KKJ6_9FABA</name>
<comment type="caution">
    <text evidence="1">The sequence shown here is derived from an EMBL/GenBank/DDBJ whole genome shotgun (WGS) entry which is preliminary data.</text>
</comment>
<protein>
    <submittedName>
        <fullName evidence="1">Uncharacterized protein</fullName>
    </submittedName>
</protein>
<reference evidence="1" key="1">
    <citation type="submission" date="2023-10" db="EMBL/GenBank/DDBJ databases">
        <title>Chromosome-level genome of the transformable northern wattle, Acacia crassicarpa.</title>
        <authorList>
            <person name="Massaro I."/>
            <person name="Sinha N.R."/>
            <person name="Poethig S."/>
            <person name="Leichty A.R."/>
        </authorList>
    </citation>
    <scope>NUCLEOTIDE SEQUENCE</scope>
    <source>
        <strain evidence="1">Acra3RX</strain>
        <tissue evidence="1">Leaf</tissue>
    </source>
</reference>